<evidence type="ECO:0000256" key="6">
    <source>
        <dbReference type="ARBA" id="ARBA00023239"/>
    </source>
</evidence>
<protein>
    <recommendedName>
        <fullName evidence="8 10">Aminodeoxychorismate lyase</fullName>
        <ecNumber evidence="8 10">4.1.3.38</ecNumber>
    </recommendedName>
</protein>
<gene>
    <name evidence="11" type="primary">pabC</name>
    <name evidence="11" type="ORF">ACFP73_07230</name>
</gene>
<dbReference type="Gene3D" id="3.20.10.10">
    <property type="entry name" value="D-amino Acid Aminotransferase, subunit A, domain 2"/>
    <property type="match status" value="1"/>
</dbReference>
<keyword evidence="5" id="KW-0289">Folate biosynthesis</keyword>
<proteinExistence type="inferred from homology"/>
<evidence type="ECO:0000256" key="9">
    <source>
        <dbReference type="ARBA" id="ARBA00049529"/>
    </source>
</evidence>
<dbReference type="PANTHER" id="PTHR42743:SF2">
    <property type="entry name" value="AMINODEOXYCHORISMATE LYASE"/>
    <property type="match status" value="1"/>
</dbReference>
<keyword evidence="6 11" id="KW-0456">Lyase</keyword>
<dbReference type="InterPro" id="IPR036038">
    <property type="entry name" value="Aminotransferase-like"/>
</dbReference>
<evidence type="ECO:0000313" key="12">
    <source>
        <dbReference type="Proteomes" id="UP001596215"/>
    </source>
</evidence>
<keyword evidence="4" id="KW-0663">Pyridoxal phosphate</keyword>
<dbReference type="CDD" id="cd01559">
    <property type="entry name" value="ADCL_like"/>
    <property type="match status" value="1"/>
</dbReference>
<evidence type="ECO:0000256" key="3">
    <source>
        <dbReference type="ARBA" id="ARBA00011738"/>
    </source>
</evidence>
<dbReference type="SUPFAM" id="SSF56752">
    <property type="entry name" value="D-aminoacid aminotransferase-like PLP-dependent enzymes"/>
    <property type="match status" value="1"/>
</dbReference>
<comment type="subunit">
    <text evidence="3">Homodimer.</text>
</comment>
<dbReference type="Proteomes" id="UP001596215">
    <property type="component" value="Unassembled WGS sequence"/>
</dbReference>
<dbReference type="InterPro" id="IPR043131">
    <property type="entry name" value="BCAT-like_N"/>
</dbReference>
<dbReference type="PANTHER" id="PTHR42743">
    <property type="entry name" value="AMINO-ACID AMINOTRANSFERASE"/>
    <property type="match status" value="1"/>
</dbReference>
<dbReference type="GO" id="GO:0008696">
    <property type="term" value="F:4-amino-4-deoxychorismate lyase activity"/>
    <property type="evidence" value="ECO:0007669"/>
    <property type="project" value="UniProtKB-EC"/>
</dbReference>
<dbReference type="Pfam" id="PF01063">
    <property type="entry name" value="Aminotran_4"/>
    <property type="match status" value="1"/>
</dbReference>
<dbReference type="InterPro" id="IPR050571">
    <property type="entry name" value="Class-IV_PLP-Dep_Aminotrnsfr"/>
</dbReference>
<organism evidence="11 12">
    <name type="scientific">Tatumella punctata</name>
    <dbReference type="NCBI Taxonomy" id="399969"/>
    <lineage>
        <taxon>Bacteria</taxon>
        <taxon>Pseudomonadati</taxon>
        <taxon>Pseudomonadota</taxon>
        <taxon>Gammaproteobacteria</taxon>
        <taxon>Enterobacterales</taxon>
        <taxon>Erwiniaceae</taxon>
        <taxon>Tatumella</taxon>
    </lineage>
</organism>
<dbReference type="RefSeq" id="WP_212710619.1">
    <property type="nucleotide sequence ID" value="NZ_BAAAFW010000037.1"/>
</dbReference>
<keyword evidence="12" id="KW-1185">Reference proteome</keyword>
<dbReference type="NCBIfam" id="NF004761">
    <property type="entry name" value="PRK06092.1"/>
    <property type="match status" value="1"/>
</dbReference>
<dbReference type="NCBIfam" id="TIGR03461">
    <property type="entry name" value="pabC_Proteo"/>
    <property type="match status" value="1"/>
</dbReference>
<dbReference type="InterPro" id="IPR017824">
    <property type="entry name" value="Aminodeoxychorismate_lyase_IV"/>
</dbReference>
<evidence type="ECO:0000256" key="4">
    <source>
        <dbReference type="ARBA" id="ARBA00022898"/>
    </source>
</evidence>
<comment type="pathway">
    <text evidence="7">Cofactor biosynthesis; tetrahydrofolate biosynthesis; 4-aminobenzoate from chorismate: step 2/2.</text>
</comment>
<dbReference type="EC" id="4.1.3.38" evidence="8 10"/>
<evidence type="ECO:0000313" key="11">
    <source>
        <dbReference type="EMBL" id="MFC6361890.1"/>
    </source>
</evidence>
<evidence type="ECO:0000256" key="7">
    <source>
        <dbReference type="ARBA" id="ARBA00035633"/>
    </source>
</evidence>
<accession>A0ABW1VPR9</accession>
<comment type="catalytic activity">
    <reaction evidence="9">
        <text>4-amino-4-deoxychorismate = 4-aminobenzoate + pyruvate + H(+)</text>
        <dbReference type="Rhea" id="RHEA:16201"/>
        <dbReference type="ChEBI" id="CHEBI:15361"/>
        <dbReference type="ChEBI" id="CHEBI:15378"/>
        <dbReference type="ChEBI" id="CHEBI:17836"/>
        <dbReference type="ChEBI" id="CHEBI:58406"/>
        <dbReference type="EC" id="4.1.3.38"/>
    </reaction>
</comment>
<comment type="cofactor">
    <cofactor evidence="1">
        <name>pyridoxal 5'-phosphate</name>
        <dbReference type="ChEBI" id="CHEBI:597326"/>
    </cofactor>
</comment>
<evidence type="ECO:0000256" key="8">
    <source>
        <dbReference type="ARBA" id="ARBA00035676"/>
    </source>
</evidence>
<dbReference type="EMBL" id="JBHSUC010000006">
    <property type="protein sequence ID" value="MFC6361890.1"/>
    <property type="molecule type" value="Genomic_DNA"/>
</dbReference>
<evidence type="ECO:0000256" key="2">
    <source>
        <dbReference type="ARBA" id="ARBA00009320"/>
    </source>
</evidence>
<dbReference type="Gene3D" id="3.30.470.10">
    <property type="match status" value="1"/>
</dbReference>
<comment type="caution">
    <text evidence="11">The sequence shown here is derived from an EMBL/GenBank/DDBJ whole genome shotgun (WGS) entry which is preliminary data.</text>
</comment>
<evidence type="ECO:0000256" key="5">
    <source>
        <dbReference type="ARBA" id="ARBA00022909"/>
    </source>
</evidence>
<reference evidence="12" key="1">
    <citation type="journal article" date="2019" name="Int. J. Syst. Evol. Microbiol.">
        <title>The Global Catalogue of Microorganisms (GCM) 10K type strain sequencing project: providing services to taxonomists for standard genome sequencing and annotation.</title>
        <authorList>
            <consortium name="The Broad Institute Genomics Platform"/>
            <consortium name="The Broad Institute Genome Sequencing Center for Infectious Disease"/>
            <person name="Wu L."/>
            <person name="Ma J."/>
        </authorList>
    </citation>
    <scope>NUCLEOTIDE SEQUENCE [LARGE SCALE GENOMIC DNA]</scope>
    <source>
        <strain evidence="12">CGMCC 4.1530</strain>
    </source>
</reference>
<comment type="similarity">
    <text evidence="2">Belongs to the class-IV pyridoxal-phosphate-dependent aminotransferase family.</text>
</comment>
<evidence type="ECO:0000256" key="1">
    <source>
        <dbReference type="ARBA" id="ARBA00001933"/>
    </source>
</evidence>
<sequence>MMLINGTQSDSVPANDRGLQFGDGCFTTALISHGQVLRLGDHLQRLREACERLAIPCTDWQQMAQEMSVLARDKKRAVLKVVISRGSGGRGYSAAGCQQPRRIISVTDYPLHYDDWRINGITLATSPLRLGLNPALAGIKHLNRLEQVMIRQFIDRAGVDEALVLDYQGRIVECCTANIFWRCGEELFTPRVDAAGVDGTMRRYLIRILAEQGYACQTVAEDASILQAADEIFICNSLMPVVPVIRIDDRTYHAGALTRRLSDICNTPG</sequence>
<evidence type="ECO:0000256" key="10">
    <source>
        <dbReference type="NCBIfam" id="TIGR03461"/>
    </source>
</evidence>
<dbReference type="InterPro" id="IPR001544">
    <property type="entry name" value="Aminotrans_IV"/>
</dbReference>
<dbReference type="InterPro" id="IPR043132">
    <property type="entry name" value="BCAT-like_C"/>
</dbReference>
<name>A0ABW1VPR9_9GAMM</name>